<feature type="compositionally biased region" description="Basic and acidic residues" evidence="1">
    <location>
        <begin position="23"/>
        <end position="56"/>
    </location>
</feature>
<feature type="region of interest" description="Disordered" evidence="1">
    <location>
        <begin position="660"/>
        <end position="690"/>
    </location>
</feature>
<feature type="region of interest" description="Disordered" evidence="1">
    <location>
        <begin position="81"/>
        <end position="114"/>
    </location>
</feature>
<sequence>MQFFSLRWVFTLEPLRALFHEPGNREEVESGNETKPEHEAEAGQEAEHCQEAESTRHRGQPAHIIHAKQCPQVQCILDDKPDVEGNLQPEDRGHGYMESSLTPSDYSQSRKAEKLQLDHARKNQGLGHDVMDTEEEEADNEMIMQEVNEHDQRRRSKGKNPLKNLSPETNSHVRHRLVKGKRPAPRPSGENNETCNKGEEFTQTLHSLVKSKPPPQMPSEDNEGSGVEGASQSPHACPVTSAKALGKKCSNPVPKAKHGPFSVREMDQVKELADTIMEYCKNMGRTPESVLCKGGFNISLSREPSWWDIWQMYLCHQSYNPKQISAASHSWPTQVLEMYKILMENLSEGKLEDYWQNMLVELAGSKSEVEQQEFKMAKSALKQVQDLAMVLGRVDLDMIGVIIPCDPVANQAATVITGNPLLQCIIEHSQADIKKLLHHLTTLLWGMASNFIVPETVDISQLLGVDVVNLDANIEGSSTVLQLPPMEPRDHTKVSKSLAKKSKSSKDWFTMHVLIDWALDYMDLAEGSEDWLDIPIITGKSESGVLVVLAHVRNCLLEVENAAQQNDGGADCPPLLCARAHSQMIEVNTLKVVKKKKMVTTSTQVGRQKRKLREDTKPSGAGVQVEKPPSSDDRPATLALLLSPPFTLLLPNMLDKELNSHGMSQQRHTHDDAGSNRLSGSHPRGVIPWNDADVRNHNDYDMDVNMYDKDGHNTFMDEYQATRQYFTVPHLFLQESSHSTGIPVESTGICRNSRGIQWNYTGIL</sequence>
<dbReference type="HOGENOM" id="CLU_365261_0_0_1"/>
<evidence type="ECO:0000256" key="1">
    <source>
        <dbReference type="SAM" id="MobiDB-lite"/>
    </source>
</evidence>
<dbReference type="KEGG" id="lbc:LACBIDRAFT_335810"/>
<accession>B0E3H1</accession>
<evidence type="ECO:0000313" key="2">
    <source>
        <dbReference type="EMBL" id="EDQ98612.1"/>
    </source>
</evidence>
<feature type="region of interest" description="Disordered" evidence="1">
    <location>
        <begin position="599"/>
        <end position="634"/>
    </location>
</feature>
<feature type="region of interest" description="Disordered" evidence="1">
    <location>
        <begin position="148"/>
        <end position="196"/>
    </location>
</feature>
<gene>
    <name evidence="2" type="ORF">LACBIDRAFT_335810</name>
</gene>
<dbReference type="GeneID" id="6086394"/>
<dbReference type="InParanoid" id="B0E3H1"/>
<protein>
    <submittedName>
        <fullName evidence="2">Predicted protein</fullName>
    </submittedName>
</protein>
<feature type="compositionally biased region" description="Basic and acidic residues" evidence="1">
    <location>
        <begin position="81"/>
        <end position="95"/>
    </location>
</feature>
<feature type="region of interest" description="Disordered" evidence="1">
    <location>
        <begin position="209"/>
        <end position="245"/>
    </location>
</feature>
<feature type="compositionally biased region" description="Basic residues" evidence="1">
    <location>
        <begin position="172"/>
        <end position="184"/>
    </location>
</feature>
<dbReference type="RefSeq" id="XP_001890739.1">
    <property type="nucleotide sequence ID" value="XM_001890704.1"/>
</dbReference>
<proteinExistence type="predicted"/>
<name>B0E3H1_LACBS</name>
<feature type="region of interest" description="Disordered" evidence="1">
    <location>
        <begin position="23"/>
        <end position="59"/>
    </location>
</feature>
<reference evidence="2 3" key="1">
    <citation type="journal article" date="2008" name="Nature">
        <title>The genome of Laccaria bicolor provides insights into mycorrhizal symbiosis.</title>
        <authorList>
            <person name="Martin F."/>
            <person name="Aerts A."/>
            <person name="Ahren D."/>
            <person name="Brun A."/>
            <person name="Danchin E.G.J."/>
            <person name="Duchaussoy F."/>
            <person name="Gibon J."/>
            <person name="Kohler A."/>
            <person name="Lindquist E."/>
            <person name="Pereda V."/>
            <person name="Salamov A."/>
            <person name="Shapiro H.J."/>
            <person name="Wuyts J."/>
            <person name="Blaudez D."/>
            <person name="Buee M."/>
            <person name="Brokstein P."/>
            <person name="Canbaeck B."/>
            <person name="Cohen D."/>
            <person name="Courty P.E."/>
            <person name="Coutinho P.M."/>
            <person name="Delaruelle C."/>
            <person name="Detter J.C."/>
            <person name="Deveau A."/>
            <person name="DiFazio S."/>
            <person name="Duplessis S."/>
            <person name="Fraissinet-Tachet L."/>
            <person name="Lucic E."/>
            <person name="Frey-Klett P."/>
            <person name="Fourrey C."/>
            <person name="Feussner I."/>
            <person name="Gay G."/>
            <person name="Grimwood J."/>
            <person name="Hoegger P.J."/>
            <person name="Jain P."/>
            <person name="Kilaru S."/>
            <person name="Labbe J."/>
            <person name="Lin Y.C."/>
            <person name="Legue V."/>
            <person name="Le Tacon F."/>
            <person name="Marmeisse R."/>
            <person name="Melayah D."/>
            <person name="Montanini B."/>
            <person name="Muratet M."/>
            <person name="Nehls U."/>
            <person name="Niculita-Hirzel H."/>
            <person name="Oudot-Le Secq M.P."/>
            <person name="Peter M."/>
            <person name="Quesneville H."/>
            <person name="Rajashekar B."/>
            <person name="Reich M."/>
            <person name="Rouhier N."/>
            <person name="Schmutz J."/>
            <person name="Yin T."/>
            <person name="Chalot M."/>
            <person name="Henrissat B."/>
            <person name="Kuees U."/>
            <person name="Lucas S."/>
            <person name="Van de Peer Y."/>
            <person name="Podila G.K."/>
            <person name="Polle A."/>
            <person name="Pukkila P.J."/>
            <person name="Richardson P.M."/>
            <person name="Rouze P."/>
            <person name="Sanders I.R."/>
            <person name="Stajich J.E."/>
            <person name="Tunlid A."/>
            <person name="Tuskan G."/>
            <person name="Grigoriev I.V."/>
        </authorList>
    </citation>
    <scope>NUCLEOTIDE SEQUENCE [LARGE SCALE GENOMIC DNA]</scope>
    <source>
        <strain evidence="3">S238N-H82 / ATCC MYA-4686</strain>
    </source>
</reference>
<keyword evidence="3" id="KW-1185">Reference proteome</keyword>
<evidence type="ECO:0000313" key="3">
    <source>
        <dbReference type="Proteomes" id="UP000001194"/>
    </source>
</evidence>
<organism evidence="3">
    <name type="scientific">Laccaria bicolor (strain S238N-H82 / ATCC MYA-4686)</name>
    <name type="common">Bicoloured deceiver</name>
    <name type="synonym">Laccaria laccata var. bicolor</name>
    <dbReference type="NCBI Taxonomy" id="486041"/>
    <lineage>
        <taxon>Eukaryota</taxon>
        <taxon>Fungi</taxon>
        <taxon>Dikarya</taxon>
        <taxon>Basidiomycota</taxon>
        <taxon>Agaricomycotina</taxon>
        <taxon>Agaricomycetes</taxon>
        <taxon>Agaricomycetidae</taxon>
        <taxon>Agaricales</taxon>
        <taxon>Agaricineae</taxon>
        <taxon>Hydnangiaceae</taxon>
        <taxon>Laccaria</taxon>
    </lineage>
</organism>
<dbReference type="AlphaFoldDB" id="B0E3H1"/>
<dbReference type="Proteomes" id="UP000001194">
    <property type="component" value="Unassembled WGS sequence"/>
</dbReference>
<dbReference type="EMBL" id="DS547232">
    <property type="protein sequence ID" value="EDQ98612.1"/>
    <property type="molecule type" value="Genomic_DNA"/>
</dbReference>